<evidence type="ECO:0000256" key="1">
    <source>
        <dbReference type="SAM" id="MobiDB-lite"/>
    </source>
</evidence>
<accession>A0A7W2HJ85</accession>
<evidence type="ECO:0000313" key="2">
    <source>
        <dbReference type="EMBL" id="MBA4865875.1"/>
    </source>
</evidence>
<dbReference type="RefSeq" id="WP_181867314.1">
    <property type="nucleotide sequence ID" value="NZ_JACEQY010000048.1"/>
</dbReference>
<dbReference type="Proteomes" id="UP000586976">
    <property type="component" value="Unassembled WGS sequence"/>
</dbReference>
<reference evidence="2 3" key="1">
    <citation type="submission" date="2020-07" db="EMBL/GenBank/DDBJ databases">
        <title>Streptomyces isolated from Indian soil.</title>
        <authorList>
            <person name="Mandal S."/>
            <person name="Maiti P.K."/>
        </authorList>
    </citation>
    <scope>NUCLEOTIDE SEQUENCE [LARGE SCALE GENOMIC DNA]</scope>
    <source>
        <strain evidence="2 3">PSKA54</strain>
    </source>
</reference>
<dbReference type="EMBL" id="JACEQY010000048">
    <property type="protein sequence ID" value="MBA4865875.1"/>
    <property type="molecule type" value="Genomic_DNA"/>
</dbReference>
<proteinExistence type="predicted"/>
<dbReference type="AlphaFoldDB" id="A0A7W2HJ85"/>
<feature type="compositionally biased region" description="Low complexity" evidence="1">
    <location>
        <begin position="58"/>
        <end position="67"/>
    </location>
</feature>
<name>A0A7W2HJ85_9ACTN</name>
<evidence type="ECO:0000313" key="3">
    <source>
        <dbReference type="Proteomes" id="UP000586976"/>
    </source>
</evidence>
<organism evidence="2 3">
    <name type="scientific">Streptomyces himalayensis subsp. aureolus</name>
    <dbReference type="NCBI Taxonomy" id="2758039"/>
    <lineage>
        <taxon>Bacteria</taxon>
        <taxon>Bacillati</taxon>
        <taxon>Actinomycetota</taxon>
        <taxon>Actinomycetes</taxon>
        <taxon>Kitasatosporales</taxon>
        <taxon>Streptomycetaceae</taxon>
        <taxon>Streptomyces</taxon>
        <taxon>Streptomyces himalayensis</taxon>
    </lineage>
</organism>
<protein>
    <submittedName>
        <fullName evidence="2">Uncharacterized protein</fullName>
    </submittedName>
</protein>
<sequence length="75" mass="7347">MGVPGGVGCGSSLALDQPGDPAKLARALVTLAEQDEPPHTGGSTAWAGAGGVDGRGRPGVVDRAGVARGRRRSDA</sequence>
<keyword evidence="3" id="KW-1185">Reference proteome</keyword>
<gene>
    <name evidence="2" type="ORF">H1V43_31935</name>
</gene>
<feature type="region of interest" description="Disordered" evidence="1">
    <location>
        <begin position="34"/>
        <end position="75"/>
    </location>
</feature>
<comment type="caution">
    <text evidence="2">The sequence shown here is derived from an EMBL/GenBank/DDBJ whole genome shotgun (WGS) entry which is preliminary data.</text>
</comment>